<evidence type="ECO:0000259" key="1">
    <source>
        <dbReference type="PROSITE" id="PS51459"/>
    </source>
</evidence>
<name>A0A0F9DB06_9ZZZZ</name>
<organism evidence="2">
    <name type="scientific">marine sediment metagenome</name>
    <dbReference type="NCBI Taxonomy" id="412755"/>
    <lineage>
        <taxon>unclassified sequences</taxon>
        <taxon>metagenomes</taxon>
        <taxon>ecological metagenomes</taxon>
    </lineage>
</organism>
<dbReference type="PANTHER" id="PTHR39426">
    <property type="entry name" value="HOMOLOGY TO DEATH-ON-CURING PROTEIN OF PHAGE P1"/>
    <property type="match status" value="1"/>
</dbReference>
<dbReference type="AlphaFoldDB" id="A0A0F9DB06"/>
<dbReference type="PANTHER" id="PTHR39426:SF1">
    <property type="entry name" value="HOMOLOGY TO DEATH-ON-CURING PROTEIN OF PHAGE P1"/>
    <property type="match status" value="1"/>
</dbReference>
<comment type="caution">
    <text evidence="2">The sequence shown here is derived from an EMBL/GenBank/DDBJ whole genome shotgun (WGS) entry which is preliminary data.</text>
</comment>
<reference evidence="2" key="1">
    <citation type="journal article" date="2015" name="Nature">
        <title>Complex archaea that bridge the gap between prokaryotes and eukaryotes.</title>
        <authorList>
            <person name="Spang A."/>
            <person name="Saw J.H."/>
            <person name="Jorgensen S.L."/>
            <person name="Zaremba-Niedzwiedzka K."/>
            <person name="Martijn J."/>
            <person name="Lind A.E."/>
            <person name="van Eijk R."/>
            <person name="Schleper C."/>
            <person name="Guy L."/>
            <person name="Ettema T.J."/>
        </authorList>
    </citation>
    <scope>NUCLEOTIDE SEQUENCE</scope>
</reference>
<dbReference type="Pfam" id="PF02661">
    <property type="entry name" value="Fic"/>
    <property type="match status" value="1"/>
</dbReference>
<dbReference type="EMBL" id="LAZR01042565">
    <property type="protein sequence ID" value="KKL09228.1"/>
    <property type="molecule type" value="Genomic_DNA"/>
</dbReference>
<dbReference type="NCBIfam" id="TIGR01550">
    <property type="entry name" value="DOC_P1"/>
    <property type="match status" value="1"/>
</dbReference>
<gene>
    <name evidence="2" type="ORF">LCGC14_2567930</name>
</gene>
<dbReference type="SUPFAM" id="SSF140931">
    <property type="entry name" value="Fic-like"/>
    <property type="match status" value="1"/>
</dbReference>
<sequence length="88" mass="9625">MPQASFGGEVLHKDLFEMASAYLYHIVQNHPFLDGNKRTGAAAAIIFLLMNGVEVEADEEGLVDLTLAVAEGRAGKRQIAEFFRRGTC</sequence>
<dbReference type="InterPro" id="IPR003812">
    <property type="entry name" value="Fido"/>
</dbReference>
<dbReference type="InterPro" id="IPR006440">
    <property type="entry name" value="Doc"/>
</dbReference>
<dbReference type="Gene3D" id="1.20.120.1870">
    <property type="entry name" value="Fic/DOC protein, Fido domain"/>
    <property type="match status" value="1"/>
</dbReference>
<accession>A0A0F9DB06</accession>
<proteinExistence type="predicted"/>
<protein>
    <recommendedName>
        <fullName evidence="1">Fido domain-containing protein</fullName>
    </recommendedName>
</protein>
<evidence type="ECO:0000313" key="2">
    <source>
        <dbReference type="EMBL" id="KKL09228.1"/>
    </source>
</evidence>
<dbReference type="InterPro" id="IPR053737">
    <property type="entry name" value="Type_II_TA_Toxin"/>
</dbReference>
<dbReference type="GO" id="GO:0016301">
    <property type="term" value="F:kinase activity"/>
    <property type="evidence" value="ECO:0007669"/>
    <property type="project" value="InterPro"/>
</dbReference>
<dbReference type="InterPro" id="IPR036597">
    <property type="entry name" value="Fido-like_dom_sf"/>
</dbReference>
<dbReference type="PROSITE" id="PS51459">
    <property type="entry name" value="FIDO"/>
    <property type="match status" value="1"/>
</dbReference>
<feature type="domain" description="Fido" evidence="1">
    <location>
        <begin position="1"/>
        <end position="85"/>
    </location>
</feature>